<dbReference type="AlphaFoldDB" id="A0A127Z5H5"/>
<gene>
    <name evidence="2" type="ORF">SPSC_00098</name>
</gene>
<reference evidence="2" key="1">
    <citation type="submission" date="2014-06" db="EMBL/GenBank/DDBJ databases">
        <authorList>
            <person name="Ju J."/>
            <person name="Zhang J."/>
        </authorList>
    </citation>
    <scope>NUCLEOTIDE SEQUENCE</scope>
    <source>
        <strain evidence="2">SscI8</strain>
    </source>
</reference>
<organism evidence="2">
    <name type="scientific">Sporisorium scitamineum</name>
    <dbReference type="NCBI Taxonomy" id="49012"/>
    <lineage>
        <taxon>Eukaryota</taxon>
        <taxon>Fungi</taxon>
        <taxon>Dikarya</taxon>
        <taxon>Basidiomycota</taxon>
        <taxon>Ustilaginomycotina</taxon>
        <taxon>Ustilaginomycetes</taxon>
        <taxon>Ustilaginales</taxon>
        <taxon>Ustilaginaceae</taxon>
        <taxon>Sporisorium</taxon>
    </lineage>
</organism>
<protein>
    <submittedName>
        <fullName evidence="2">Uncharacterized protein</fullName>
    </submittedName>
</protein>
<sequence>MRIRDLCLALAFLLLHSASMLEASMPADEPFTPPDTGAEMGDLSMAVQHARHIEGLLALPRHYIAHVDTSPDDLLCRALVHVHQPDTRYMLDCPRRDFAVGCILLTPYVREEVDAEGRRKSENVTMTLFARRHSVIEPVALVHLPEGDQMGHGLFIFPELPDV</sequence>
<feature type="signal peptide" evidence="1">
    <location>
        <begin position="1"/>
        <end position="23"/>
    </location>
</feature>
<name>A0A127Z5H5_9BASI</name>
<feature type="chain" id="PRO_5007281124" evidence="1">
    <location>
        <begin position="24"/>
        <end position="163"/>
    </location>
</feature>
<accession>A0A127Z5H5</accession>
<proteinExistence type="predicted"/>
<evidence type="ECO:0000256" key="1">
    <source>
        <dbReference type="SAM" id="SignalP"/>
    </source>
</evidence>
<evidence type="ECO:0000313" key="2">
    <source>
        <dbReference type="EMBL" id="CDS81916.1"/>
    </source>
</evidence>
<dbReference type="EMBL" id="LK056650">
    <property type="protein sequence ID" value="CDS81916.1"/>
    <property type="molecule type" value="Genomic_DNA"/>
</dbReference>
<keyword evidence="1" id="KW-0732">Signal</keyword>
<dbReference type="OrthoDB" id="2554499at2759"/>